<keyword evidence="4" id="KW-1185">Reference proteome</keyword>
<evidence type="ECO:0000313" key="4">
    <source>
        <dbReference type="Proteomes" id="UP000321954"/>
    </source>
</evidence>
<dbReference type="SUPFAM" id="SSF52402">
    <property type="entry name" value="Adenine nucleotide alpha hydrolases-like"/>
    <property type="match status" value="2"/>
</dbReference>
<protein>
    <submittedName>
        <fullName evidence="3">Universal stress protein</fullName>
    </submittedName>
</protein>
<organism evidence="3 4">
    <name type="scientific">Antarcticibacterium arcticum</name>
    <dbReference type="NCBI Taxonomy" id="2585771"/>
    <lineage>
        <taxon>Bacteria</taxon>
        <taxon>Pseudomonadati</taxon>
        <taxon>Bacteroidota</taxon>
        <taxon>Flavobacteriia</taxon>
        <taxon>Flavobacteriales</taxon>
        <taxon>Flavobacteriaceae</taxon>
        <taxon>Antarcticibacterium</taxon>
    </lineage>
</organism>
<evidence type="ECO:0000256" key="1">
    <source>
        <dbReference type="ARBA" id="ARBA00008791"/>
    </source>
</evidence>
<dbReference type="OrthoDB" id="9788959at2"/>
<dbReference type="RefSeq" id="WP_146830525.1">
    <property type="nucleotide sequence ID" value="NZ_CP042476.1"/>
</dbReference>
<gene>
    <name evidence="3" type="ORF">FK178_02100</name>
</gene>
<dbReference type="InterPro" id="IPR014729">
    <property type="entry name" value="Rossmann-like_a/b/a_fold"/>
</dbReference>
<feature type="domain" description="UspA" evidence="2">
    <location>
        <begin position="2"/>
        <end position="148"/>
    </location>
</feature>
<dbReference type="EMBL" id="CP042476">
    <property type="protein sequence ID" value="QED36577.1"/>
    <property type="molecule type" value="Genomic_DNA"/>
</dbReference>
<dbReference type="AlphaFoldDB" id="A0A5B8YIC1"/>
<dbReference type="PANTHER" id="PTHR31964">
    <property type="entry name" value="ADENINE NUCLEOTIDE ALPHA HYDROLASES-LIKE SUPERFAMILY PROTEIN"/>
    <property type="match status" value="1"/>
</dbReference>
<dbReference type="InterPro" id="IPR006016">
    <property type="entry name" value="UspA"/>
</dbReference>
<evidence type="ECO:0000313" key="3">
    <source>
        <dbReference type="EMBL" id="QED36577.1"/>
    </source>
</evidence>
<dbReference type="KEGG" id="anp:FK178_02100"/>
<dbReference type="PRINTS" id="PR01438">
    <property type="entry name" value="UNVRSLSTRESS"/>
</dbReference>
<accession>A0A5B8YIC1</accession>
<dbReference type="CDD" id="cd00293">
    <property type="entry name" value="USP-like"/>
    <property type="match status" value="1"/>
</dbReference>
<evidence type="ECO:0000259" key="2">
    <source>
        <dbReference type="Pfam" id="PF00582"/>
    </source>
</evidence>
<proteinExistence type="inferred from homology"/>
<dbReference type="Gene3D" id="3.40.50.620">
    <property type="entry name" value="HUPs"/>
    <property type="match status" value="2"/>
</dbReference>
<reference evidence="3 4" key="1">
    <citation type="submission" date="2019-08" db="EMBL/GenBank/DDBJ databases">
        <title>Antarcticibacterium arcticum sp. nov., a bacterium isolated from marine sediment of the Canadian Beaufort Sea.</title>
        <authorList>
            <person name="Lee Y.M."/>
            <person name="Baek K."/>
            <person name="Lee D.-H."/>
            <person name="Shin S.C."/>
            <person name="Jin Y.K."/>
            <person name="Park Y."/>
        </authorList>
    </citation>
    <scope>NUCLEOTIDE SEQUENCE [LARGE SCALE GENOMIC DNA]</scope>
    <source>
        <strain evidence="3 4">PAMC 28998</strain>
    </source>
</reference>
<comment type="similarity">
    <text evidence="1">Belongs to the universal stress protein A family.</text>
</comment>
<dbReference type="Pfam" id="PF00582">
    <property type="entry name" value="Usp"/>
    <property type="match status" value="1"/>
</dbReference>
<sequence length="284" mass="32051">MKKRILIPTDFSKNAWNALNYATTLYKDEECTFFLLNAYQLYHFTTDSIITPEPGEKSFEEAKATSEKGLEDLLDGLQSTADNSRHTFEMISVYNNVLNAVKEIIKSKEINLVVMGTKGEGNPMNALYGSNAVTIIENVKKCPILVIPEISKSPEVAKAEIVFATNFKYYYKRRELATLVDIASKLNAPIRILNINGDRKITDEQEGNKELLTEYFEGIDHSFHTLTNISVAPGIHAFMESRSSTILALYNRKHGFFSALFTSSLVKELSESPQFPILVLQEHH</sequence>
<dbReference type="InterPro" id="IPR006015">
    <property type="entry name" value="Universal_stress_UspA"/>
</dbReference>
<dbReference type="Proteomes" id="UP000321954">
    <property type="component" value="Chromosome"/>
</dbReference>
<name>A0A5B8YIC1_9FLAO</name>
<dbReference type="PANTHER" id="PTHR31964:SF113">
    <property type="entry name" value="USPA DOMAIN-CONTAINING PROTEIN"/>
    <property type="match status" value="1"/>
</dbReference>